<dbReference type="Proteomes" id="UP000054538">
    <property type="component" value="Unassembled WGS sequence"/>
</dbReference>
<dbReference type="AlphaFoldDB" id="A0A0D0ECP2"/>
<dbReference type="STRING" id="930991.A0A0D0ECP2"/>
<dbReference type="OrthoDB" id="1600564at2759"/>
<evidence type="ECO:0000313" key="1">
    <source>
        <dbReference type="EMBL" id="KIK99715.1"/>
    </source>
</evidence>
<gene>
    <name evidence="1" type="ORF">PAXRUDRAFT_30358</name>
</gene>
<evidence type="ECO:0000313" key="2">
    <source>
        <dbReference type="Proteomes" id="UP000054538"/>
    </source>
</evidence>
<proteinExistence type="predicted"/>
<dbReference type="Gene3D" id="3.40.50.1110">
    <property type="entry name" value="SGNH hydrolase"/>
    <property type="match status" value="1"/>
</dbReference>
<dbReference type="HOGENOM" id="CLU_015101_4_1_1"/>
<dbReference type="InterPro" id="IPR036514">
    <property type="entry name" value="SGNH_hydro_sf"/>
</dbReference>
<reference evidence="1 2" key="1">
    <citation type="submission" date="2014-04" db="EMBL/GenBank/DDBJ databases">
        <authorList>
            <consortium name="DOE Joint Genome Institute"/>
            <person name="Kuo A."/>
            <person name="Kohler A."/>
            <person name="Jargeat P."/>
            <person name="Nagy L.G."/>
            <person name="Floudas D."/>
            <person name="Copeland A."/>
            <person name="Barry K.W."/>
            <person name="Cichocki N."/>
            <person name="Veneault-Fourrey C."/>
            <person name="LaButti K."/>
            <person name="Lindquist E.A."/>
            <person name="Lipzen A."/>
            <person name="Lundell T."/>
            <person name="Morin E."/>
            <person name="Murat C."/>
            <person name="Sun H."/>
            <person name="Tunlid A."/>
            <person name="Henrissat B."/>
            <person name="Grigoriev I.V."/>
            <person name="Hibbett D.S."/>
            <person name="Martin F."/>
            <person name="Nordberg H.P."/>
            <person name="Cantor M.N."/>
            <person name="Hua S.X."/>
        </authorList>
    </citation>
    <scope>NUCLEOTIDE SEQUENCE [LARGE SCALE GENOMIC DNA]</scope>
    <source>
        <strain evidence="1 2">Ve08.2h10</strain>
    </source>
</reference>
<sequence>MSIILQQTSTWPGFTNIKYMTVFGDSYSSVGYSISRHPHPTHSNPLGIPFPGHTYATQRQTWIHVSHLVTKYSPETNYLEGTKHEGFTNLVPDIDHGPSGSSLVAFDFGKGGSTISEVRSLISRFDIEAADVVGKLFEDHESLYATGARNFLFIDVPPIARSPAARGQFFGPIHSQWNEALNERAQQNLVGSHPTTQVHDILVREISEFLDSVVKSSSAK</sequence>
<name>A0A0D0ECP2_9AGAM</name>
<organism evidence="1 2">
    <name type="scientific">Paxillus rubicundulus Ve08.2h10</name>
    <dbReference type="NCBI Taxonomy" id="930991"/>
    <lineage>
        <taxon>Eukaryota</taxon>
        <taxon>Fungi</taxon>
        <taxon>Dikarya</taxon>
        <taxon>Basidiomycota</taxon>
        <taxon>Agaricomycotina</taxon>
        <taxon>Agaricomycetes</taxon>
        <taxon>Agaricomycetidae</taxon>
        <taxon>Boletales</taxon>
        <taxon>Paxilineae</taxon>
        <taxon>Paxillaceae</taxon>
        <taxon>Paxillus</taxon>
    </lineage>
</organism>
<dbReference type="InParanoid" id="A0A0D0ECP2"/>
<accession>A0A0D0ECP2</accession>
<reference evidence="2" key="2">
    <citation type="submission" date="2015-01" db="EMBL/GenBank/DDBJ databases">
        <title>Evolutionary Origins and Diversification of the Mycorrhizal Mutualists.</title>
        <authorList>
            <consortium name="DOE Joint Genome Institute"/>
            <consortium name="Mycorrhizal Genomics Consortium"/>
            <person name="Kohler A."/>
            <person name="Kuo A."/>
            <person name="Nagy L.G."/>
            <person name="Floudas D."/>
            <person name="Copeland A."/>
            <person name="Barry K.W."/>
            <person name="Cichocki N."/>
            <person name="Veneault-Fourrey C."/>
            <person name="LaButti K."/>
            <person name="Lindquist E.A."/>
            <person name="Lipzen A."/>
            <person name="Lundell T."/>
            <person name="Morin E."/>
            <person name="Murat C."/>
            <person name="Riley R."/>
            <person name="Ohm R."/>
            <person name="Sun H."/>
            <person name="Tunlid A."/>
            <person name="Henrissat B."/>
            <person name="Grigoriev I.V."/>
            <person name="Hibbett D.S."/>
            <person name="Martin F."/>
        </authorList>
    </citation>
    <scope>NUCLEOTIDE SEQUENCE [LARGE SCALE GENOMIC DNA]</scope>
    <source>
        <strain evidence="2">Ve08.2h10</strain>
    </source>
</reference>
<keyword evidence="2" id="KW-1185">Reference proteome</keyword>
<protein>
    <submittedName>
        <fullName evidence="1">Carbohydrate esterase family 16 protein</fullName>
    </submittedName>
</protein>
<dbReference type="EMBL" id="KN824852">
    <property type="protein sequence ID" value="KIK99715.1"/>
    <property type="molecule type" value="Genomic_DNA"/>
</dbReference>